<evidence type="ECO:0000259" key="20">
    <source>
        <dbReference type="PROSITE" id="PS51283"/>
    </source>
</evidence>
<dbReference type="PROSITE" id="PS00973">
    <property type="entry name" value="USP_2"/>
    <property type="match status" value="1"/>
</dbReference>
<keyword evidence="15" id="KW-0175">Coiled coil</keyword>
<feature type="domain" description="RanBP2-type" evidence="18">
    <location>
        <begin position="1219"/>
        <end position="1247"/>
    </location>
</feature>
<dbReference type="PROSITE" id="PS50199">
    <property type="entry name" value="ZF_RANBP2_2"/>
    <property type="match status" value="1"/>
</dbReference>
<reference evidence="21 22" key="1">
    <citation type="journal article" date="2014" name="Nat. Commun.">
        <title>Klebsormidium flaccidum genome reveals primary factors for plant terrestrial adaptation.</title>
        <authorList>
            <person name="Hori K."/>
            <person name="Maruyama F."/>
            <person name="Fujisawa T."/>
            <person name="Togashi T."/>
            <person name="Yamamoto N."/>
            <person name="Seo M."/>
            <person name="Sato S."/>
            <person name="Yamada T."/>
            <person name="Mori H."/>
            <person name="Tajima N."/>
            <person name="Moriyama T."/>
            <person name="Ikeuchi M."/>
            <person name="Watanabe M."/>
            <person name="Wada H."/>
            <person name="Kobayashi K."/>
            <person name="Saito M."/>
            <person name="Masuda T."/>
            <person name="Sasaki-Sekimoto Y."/>
            <person name="Mashiguchi K."/>
            <person name="Awai K."/>
            <person name="Shimojima M."/>
            <person name="Masuda S."/>
            <person name="Iwai M."/>
            <person name="Nobusawa T."/>
            <person name="Narise T."/>
            <person name="Kondo S."/>
            <person name="Saito H."/>
            <person name="Sato R."/>
            <person name="Murakawa M."/>
            <person name="Ihara Y."/>
            <person name="Oshima-Yamada Y."/>
            <person name="Ohtaka K."/>
            <person name="Satoh M."/>
            <person name="Sonobe K."/>
            <person name="Ishii M."/>
            <person name="Ohtani R."/>
            <person name="Kanamori-Sato M."/>
            <person name="Honoki R."/>
            <person name="Miyazaki D."/>
            <person name="Mochizuki H."/>
            <person name="Umetsu J."/>
            <person name="Higashi K."/>
            <person name="Shibata D."/>
            <person name="Kamiya Y."/>
            <person name="Sato N."/>
            <person name="Nakamura Y."/>
            <person name="Tabata S."/>
            <person name="Ida S."/>
            <person name="Kurokawa K."/>
            <person name="Ohta H."/>
        </authorList>
    </citation>
    <scope>NUCLEOTIDE SEQUENCE [LARGE SCALE GENOMIC DNA]</scope>
    <source>
        <strain evidence="21 22">NIES-2285</strain>
    </source>
</reference>
<name>A0A1Y1IKM0_KLENI</name>
<organism evidence="21 22">
    <name type="scientific">Klebsormidium nitens</name>
    <name type="common">Green alga</name>
    <name type="synonym">Ulothrix nitens</name>
    <dbReference type="NCBI Taxonomy" id="105231"/>
    <lineage>
        <taxon>Eukaryota</taxon>
        <taxon>Viridiplantae</taxon>
        <taxon>Streptophyta</taxon>
        <taxon>Klebsormidiophyceae</taxon>
        <taxon>Klebsormidiales</taxon>
        <taxon>Klebsormidiaceae</taxon>
        <taxon>Klebsormidium</taxon>
    </lineage>
</organism>
<evidence type="ECO:0000256" key="6">
    <source>
        <dbReference type="ARBA" id="ARBA00022723"/>
    </source>
</evidence>
<dbReference type="SMART" id="SM00695">
    <property type="entry name" value="DUSP"/>
    <property type="match status" value="1"/>
</dbReference>
<dbReference type="PANTHER" id="PTHR24006">
    <property type="entry name" value="UBIQUITIN CARBOXYL-TERMINAL HYDROLASE"/>
    <property type="match status" value="1"/>
</dbReference>
<dbReference type="CDD" id="cd01795">
    <property type="entry name" value="Ubl_USP48"/>
    <property type="match status" value="1"/>
</dbReference>
<feature type="domain" description="Ubiquitin-like" evidence="17">
    <location>
        <begin position="1065"/>
        <end position="1131"/>
    </location>
</feature>
<accession>A0A1Y1IKM0</accession>
<dbReference type="Proteomes" id="UP000054558">
    <property type="component" value="Unassembled WGS sequence"/>
</dbReference>
<evidence type="ECO:0000259" key="17">
    <source>
        <dbReference type="PROSITE" id="PS50053"/>
    </source>
</evidence>
<dbReference type="InterPro" id="IPR050164">
    <property type="entry name" value="Peptidase_C19"/>
</dbReference>
<dbReference type="InterPro" id="IPR000626">
    <property type="entry name" value="Ubiquitin-like_dom"/>
</dbReference>
<dbReference type="STRING" id="105231.A0A1Y1IKM0"/>
<evidence type="ECO:0000256" key="1">
    <source>
        <dbReference type="ARBA" id="ARBA00000707"/>
    </source>
</evidence>
<dbReference type="SMART" id="SM00547">
    <property type="entry name" value="ZnF_RBZ"/>
    <property type="match status" value="1"/>
</dbReference>
<feature type="coiled-coil region" evidence="15">
    <location>
        <begin position="604"/>
        <end position="638"/>
    </location>
</feature>
<evidence type="ECO:0000256" key="9">
    <source>
        <dbReference type="ARBA" id="ARBA00022786"/>
    </source>
</evidence>
<dbReference type="EMBL" id="DF237698">
    <property type="protein sequence ID" value="GAQ91233.1"/>
    <property type="molecule type" value="Genomic_DNA"/>
</dbReference>
<dbReference type="InterPro" id="IPR035927">
    <property type="entry name" value="DUSP-like_sf"/>
</dbReference>
<keyword evidence="22" id="KW-1185">Reference proteome</keyword>
<feature type="domain" description="DUSP" evidence="20">
    <location>
        <begin position="858"/>
        <end position="978"/>
    </location>
</feature>
<dbReference type="GO" id="GO:0005829">
    <property type="term" value="C:cytosol"/>
    <property type="evidence" value="ECO:0000318"/>
    <property type="project" value="GO_Central"/>
</dbReference>
<dbReference type="InterPro" id="IPR038765">
    <property type="entry name" value="Papain-like_cys_pep_sf"/>
</dbReference>
<dbReference type="Gene3D" id="3.30.2230.10">
    <property type="entry name" value="DUSP-like"/>
    <property type="match status" value="1"/>
</dbReference>
<dbReference type="GO" id="GO:0006508">
    <property type="term" value="P:proteolysis"/>
    <property type="evidence" value="ECO:0007669"/>
    <property type="project" value="UniProtKB-KW"/>
</dbReference>
<dbReference type="SUPFAM" id="SSF90209">
    <property type="entry name" value="Ran binding protein zinc finger-like"/>
    <property type="match status" value="1"/>
</dbReference>
<feature type="compositionally biased region" description="Basic and acidic residues" evidence="16">
    <location>
        <begin position="482"/>
        <end position="525"/>
    </location>
</feature>
<evidence type="ECO:0000256" key="15">
    <source>
        <dbReference type="SAM" id="Coils"/>
    </source>
</evidence>
<evidence type="ECO:0000256" key="10">
    <source>
        <dbReference type="ARBA" id="ARBA00022801"/>
    </source>
</evidence>
<feature type="domain" description="USP" evidence="19">
    <location>
        <begin position="102"/>
        <end position="472"/>
    </location>
</feature>
<feature type="compositionally biased region" description="Basic and acidic residues" evidence="16">
    <location>
        <begin position="410"/>
        <end position="438"/>
    </location>
</feature>
<evidence type="ECO:0000256" key="5">
    <source>
        <dbReference type="ARBA" id="ARBA00022670"/>
    </source>
</evidence>
<dbReference type="PROSITE" id="PS50053">
    <property type="entry name" value="UBIQUITIN_2"/>
    <property type="match status" value="1"/>
</dbReference>
<keyword evidence="7" id="KW-0677">Repeat</keyword>
<dbReference type="PROSITE" id="PS01358">
    <property type="entry name" value="ZF_RANBP2_1"/>
    <property type="match status" value="1"/>
</dbReference>
<dbReference type="InterPro" id="IPR006615">
    <property type="entry name" value="Pept_C19_DUSP"/>
</dbReference>
<dbReference type="GO" id="GO:0016579">
    <property type="term" value="P:protein deubiquitination"/>
    <property type="evidence" value="ECO:0007669"/>
    <property type="project" value="InterPro"/>
</dbReference>
<dbReference type="PROSITE" id="PS50235">
    <property type="entry name" value="USP_3"/>
    <property type="match status" value="1"/>
</dbReference>
<dbReference type="Gene3D" id="3.10.20.90">
    <property type="entry name" value="Phosphatidylinositol 3-kinase Catalytic Subunit, Chain A, domain 1"/>
    <property type="match status" value="1"/>
</dbReference>
<dbReference type="CDD" id="cd02668">
    <property type="entry name" value="Peptidase_C19L"/>
    <property type="match status" value="1"/>
</dbReference>
<keyword evidence="12" id="KW-0862">Zinc</keyword>
<dbReference type="AlphaFoldDB" id="A0A1Y1IKM0"/>
<keyword evidence="13" id="KW-0539">Nucleus</keyword>
<evidence type="ECO:0000313" key="22">
    <source>
        <dbReference type="Proteomes" id="UP000054558"/>
    </source>
</evidence>
<gene>
    <name evidence="21" type="ORF">KFL_007490020</name>
</gene>
<dbReference type="GO" id="GO:0005634">
    <property type="term" value="C:nucleus"/>
    <property type="evidence" value="ECO:0000318"/>
    <property type="project" value="GO_Central"/>
</dbReference>
<evidence type="ECO:0000256" key="16">
    <source>
        <dbReference type="SAM" id="MobiDB-lite"/>
    </source>
</evidence>
<keyword evidence="5 21" id="KW-0645">Protease</keyword>
<evidence type="ECO:0000256" key="13">
    <source>
        <dbReference type="ARBA" id="ARBA00023242"/>
    </source>
</evidence>
<feature type="compositionally biased region" description="Low complexity" evidence="16">
    <location>
        <begin position="1187"/>
        <end position="1196"/>
    </location>
</feature>
<keyword evidence="8 14" id="KW-0863">Zinc-finger</keyword>
<dbReference type="InterPro" id="IPR033841">
    <property type="entry name" value="Pep_USP48"/>
</dbReference>
<dbReference type="GO" id="GO:0008270">
    <property type="term" value="F:zinc ion binding"/>
    <property type="evidence" value="ECO:0007669"/>
    <property type="project" value="UniProtKB-KW"/>
</dbReference>
<evidence type="ECO:0000256" key="14">
    <source>
        <dbReference type="PROSITE-ProRule" id="PRU00322"/>
    </source>
</evidence>
<evidence type="ECO:0000256" key="8">
    <source>
        <dbReference type="ARBA" id="ARBA00022771"/>
    </source>
</evidence>
<dbReference type="GO" id="GO:0004197">
    <property type="term" value="F:cysteine-type endopeptidase activity"/>
    <property type="evidence" value="ECO:0007669"/>
    <property type="project" value="InterPro"/>
</dbReference>
<proteinExistence type="inferred from homology"/>
<evidence type="ECO:0000256" key="4">
    <source>
        <dbReference type="ARBA" id="ARBA00012759"/>
    </source>
</evidence>
<dbReference type="Pfam" id="PF00443">
    <property type="entry name" value="UCH"/>
    <property type="match status" value="1"/>
</dbReference>
<dbReference type="PANTHER" id="PTHR24006:SF722">
    <property type="entry name" value="UBIQUITIN CARBOXYL-TERMINAL HYDROLASE 48"/>
    <property type="match status" value="1"/>
</dbReference>
<dbReference type="Pfam" id="PF06337">
    <property type="entry name" value="DUSP"/>
    <property type="match status" value="1"/>
</dbReference>
<evidence type="ECO:0000256" key="12">
    <source>
        <dbReference type="ARBA" id="ARBA00022833"/>
    </source>
</evidence>
<dbReference type="EC" id="3.4.19.12" evidence="4"/>
<evidence type="ECO:0000256" key="7">
    <source>
        <dbReference type="ARBA" id="ARBA00022737"/>
    </source>
</evidence>
<evidence type="ECO:0000259" key="18">
    <source>
        <dbReference type="PROSITE" id="PS50199"/>
    </source>
</evidence>
<dbReference type="Gene3D" id="3.90.70.10">
    <property type="entry name" value="Cysteine proteinases"/>
    <property type="match status" value="1"/>
</dbReference>
<evidence type="ECO:0000259" key="19">
    <source>
        <dbReference type="PROSITE" id="PS50235"/>
    </source>
</evidence>
<dbReference type="InterPro" id="IPR001876">
    <property type="entry name" value="Znf_RanBP2"/>
</dbReference>
<protein>
    <recommendedName>
        <fullName evidence="4">ubiquitinyl hydrolase 1</fullName>
        <ecNumber evidence="4">3.4.19.12</ecNumber>
    </recommendedName>
</protein>
<dbReference type="InterPro" id="IPR018200">
    <property type="entry name" value="USP_CS"/>
</dbReference>
<dbReference type="InterPro" id="IPR029071">
    <property type="entry name" value="Ubiquitin-like_domsf"/>
</dbReference>
<feature type="region of interest" description="Disordered" evidence="16">
    <location>
        <begin position="1169"/>
        <end position="1222"/>
    </location>
</feature>
<evidence type="ECO:0000256" key="3">
    <source>
        <dbReference type="ARBA" id="ARBA00009085"/>
    </source>
</evidence>
<keyword evidence="6" id="KW-0479">Metal-binding</keyword>
<comment type="similarity">
    <text evidence="3">Belongs to the peptidase C19 family.</text>
</comment>
<dbReference type="Gene3D" id="2.30.30.380">
    <property type="entry name" value="Zn-finger domain of Sec23/24"/>
    <property type="match status" value="1"/>
</dbReference>
<feature type="region of interest" description="Disordered" evidence="16">
    <location>
        <begin position="481"/>
        <end position="578"/>
    </location>
</feature>
<sequence length="1247" mass="137822">MGTRAKTKKVKDAGEARQDVLRKVAASKELSFAEKGKLYHWDRPVCQGDRVNSKDSPNCLCALIPPPNGVRKQGLWCKTPEAVSALGEDPTFRKRVSHDDPIGLTNLGATCYVNAILQCLYMNADFRKGLFCTEEQLLEGNPVLRQLCRLFVKLQLSNEDPVDPAVFAKTLQLDNGVQQDGQEFMKLLLTLLEKLLEQSAQPDVRNLVQGLFRGTFSYVTRCSVCGNESDSSKNLVDFYELEVNVKGFEGLATSLDDYLGEELLEGDNQYMCERCNARVDATRSVKLRSLPPLLNFQLKRFVFNNKTATKKKVTSRFSFPISIDLHSRLTPEPQAPSSSEPEWVADGSSEGLYDLAAILVHKGAMATSGHYIAHVKDERTGDWWQFDDELVTSLGAHPLGEAAANASAKAAKEAKENGQKPEEKEGGGENEKDAKGEESVGPSKAEGVAAAEVLDPNLLTSADSYMLMYRRRDARQVAIMQRQEERRRRKAEADAKKLEEERIRADAAGKETKRKSEGEGREKVPKRARTGKAAKDEVAGTSAEKAISLDSPAQGSREGVHTNGVGEAGNGGKSQNGVHGSELLDEVETIEAPEALVREVENDNVAFDAAIEAYKSERERIEAEVNQRRREVREILAEAAADPKEYDFRWISTEWLRSWADNKDPPGPIDNTPLLCEHEGVPPRSVPLMKRINKVTWAELDERYGGGPELTGEECCVECIRQDASAAQSADSFRTRRTLMRERLEQELALGAPGTHYVSKQWLAQWQRRRLVDAPSDADKGPTAALRCKHEMLKPEFAPGAKRQLVSGEFWDYVQEVAEEVAGTNDPGHWEMTVNTLECATCSVELGEEMSNREGLKSGKLAEKAALEALFAGRPLPLTESVNAFLVPSKWLDSWRDYLGATGKTLDVIGEPPPLDEALAAVFCKHGELAVRPPELVQRKNDLVQEQKDSALTVVSENDWRQLQQRWHSSREITAVVGPPEPKSEVPKESDTKEAAKPACVPRLKTVPEVCEACYKERLDQELAERLSYRQQEIIVELFPGPDPPAHVTGAGGEGERRSRRVRKVSAVRGGRMTVKVNADTTVKDLKMTIWERMEVDSQNQRLGFLKSELDEDDKILADYGIVANSRLWLINTGEHDNRDIVECFEPAEEAGKMENGFRGTGLWGGATSDYSAGEGVQDTDMKDADGSGSADGDGSSEARQLPDKAADDVMGTVSEGEASGRWSCERCTLENSPGRKMCSVCNADRS</sequence>
<dbReference type="SUPFAM" id="SSF143791">
    <property type="entry name" value="DUSP-like"/>
    <property type="match status" value="1"/>
</dbReference>
<dbReference type="GO" id="GO:0004843">
    <property type="term" value="F:cysteine-type deubiquitinase activity"/>
    <property type="evidence" value="ECO:0000318"/>
    <property type="project" value="GO_Central"/>
</dbReference>
<keyword evidence="9" id="KW-0833">Ubl conjugation pathway</keyword>
<dbReference type="InterPro" id="IPR044743">
    <property type="entry name" value="Ubl_USP48"/>
</dbReference>
<dbReference type="OMA" id="GSCEEMP"/>
<evidence type="ECO:0000313" key="21">
    <source>
        <dbReference type="EMBL" id="GAQ91233.1"/>
    </source>
</evidence>
<comment type="subcellular location">
    <subcellularLocation>
        <location evidence="2">Nucleus</location>
    </subcellularLocation>
</comment>
<feature type="domain" description="DUSP" evidence="20">
    <location>
        <begin position="623"/>
        <end position="716"/>
    </location>
</feature>
<dbReference type="Pfam" id="PF00240">
    <property type="entry name" value="ubiquitin"/>
    <property type="match status" value="1"/>
</dbReference>
<dbReference type="SUPFAM" id="SSF54236">
    <property type="entry name" value="Ubiquitin-like"/>
    <property type="match status" value="1"/>
</dbReference>
<comment type="catalytic activity">
    <reaction evidence="1">
        <text>Thiol-dependent hydrolysis of ester, thioester, amide, peptide and isopeptide bonds formed by the C-terminal Gly of ubiquitin (a 76-residue protein attached to proteins as an intracellular targeting signal).</text>
        <dbReference type="EC" id="3.4.19.12"/>
    </reaction>
</comment>
<evidence type="ECO:0000256" key="2">
    <source>
        <dbReference type="ARBA" id="ARBA00004123"/>
    </source>
</evidence>
<dbReference type="PROSITE" id="PS00972">
    <property type="entry name" value="USP_1"/>
    <property type="match status" value="1"/>
</dbReference>
<keyword evidence="10" id="KW-0378">Hydrolase</keyword>
<dbReference type="InterPro" id="IPR001394">
    <property type="entry name" value="Peptidase_C19_UCH"/>
</dbReference>
<evidence type="ECO:0000256" key="11">
    <source>
        <dbReference type="ARBA" id="ARBA00022807"/>
    </source>
</evidence>
<dbReference type="OrthoDB" id="289038at2759"/>
<keyword evidence="11" id="KW-0788">Thiol protease</keyword>
<feature type="region of interest" description="Disordered" evidence="16">
    <location>
        <begin position="402"/>
        <end position="448"/>
    </location>
</feature>
<dbReference type="GO" id="GO:0031647">
    <property type="term" value="P:regulation of protein stability"/>
    <property type="evidence" value="ECO:0000318"/>
    <property type="project" value="GO_Central"/>
</dbReference>
<dbReference type="PROSITE" id="PS51283">
    <property type="entry name" value="DUSP"/>
    <property type="match status" value="2"/>
</dbReference>
<dbReference type="InterPro" id="IPR036443">
    <property type="entry name" value="Znf_RanBP2_sf"/>
</dbReference>
<dbReference type="SUPFAM" id="SSF54001">
    <property type="entry name" value="Cysteine proteinases"/>
    <property type="match status" value="1"/>
</dbReference>
<dbReference type="InterPro" id="IPR028889">
    <property type="entry name" value="USP"/>
</dbReference>